<evidence type="ECO:0000313" key="15">
    <source>
        <dbReference type="Proteomes" id="UP001107558"/>
    </source>
</evidence>
<keyword evidence="6 10" id="KW-0720">Serine protease</keyword>
<dbReference type="InterPro" id="IPR009003">
    <property type="entry name" value="Peptidase_S1_PA"/>
</dbReference>
<dbReference type="PRINTS" id="PR00722">
    <property type="entry name" value="CHYMOTRYPSIN"/>
</dbReference>
<comment type="similarity">
    <text evidence="9">Belongs to the peptidase S1 family. CLIP subfamily.</text>
</comment>
<dbReference type="AlphaFoldDB" id="A0A9J6CJ29"/>
<dbReference type="Pfam" id="PF16030">
    <property type="entry name" value="GD_N"/>
    <property type="match status" value="1"/>
</dbReference>
<evidence type="ECO:0000256" key="9">
    <source>
        <dbReference type="ARBA" id="ARBA00024195"/>
    </source>
</evidence>
<keyword evidence="15" id="KW-1185">Reference proteome</keyword>
<dbReference type="FunFam" id="2.40.10.10:FF:000146">
    <property type="entry name" value="Serine protease 53"/>
    <property type="match status" value="1"/>
</dbReference>
<dbReference type="InterPro" id="IPR043504">
    <property type="entry name" value="Peptidase_S1_PA_chymotrypsin"/>
</dbReference>
<evidence type="ECO:0000256" key="6">
    <source>
        <dbReference type="ARBA" id="ARBA00022825"/>
    </source>
</evidence>
<dbReference type="InterPro" id="IPR001314">
    <property type="entry name" value="Peptidase_S1A"/>
</dbReference>
<keyword evidence="7" id="KW-0865">Zymogen</keyword>
<feature type="domain" description="Peptidase S1" evidence="13">
    <location>
        <begin position="269"/>
        <end position="518"/>
    </location>
</feature>
<feature type="signal peptide" evidence="12">
    <location>
        <begin position="1"/>
        <end position="19"/>
    </location>
</feature>
<keyword evidence="8" id="KW-1015">Disulfide bond</keyword>
<dbReference type="PROSITE" id="PS50240">
    <property type="entry name" value="TRYPSIN_DOM"/>
    <property type="match status" value="1"/>
</dbReference>
<evidence type="ECO:0000256" key="10">
    <source>
        <dbReference type="RuleBase" id="RU363034"/>
    </source>
</evidence>
<dbReference type="GO" id="GO:0004252">
    <property type="term" value="F:serine-type endopeptidase activity"/>
    <property type="evidence" value="ECO:0007669"/>
    <property type="project" value="InterPro"/>
</dbReference>
<evidence type="ECO:0000259" key="13">
    <source>
        <dbReference type="PROSITE" id="PS50240"/>
    </source>
</evidence>
<evidence type="ECO:0000313" key="14">
    <source>
        <dbReference type="EMBL" id="KAG5681574.1"/>
    </source>
</evidence>
<dbReference type="SUPFAM" id="SSF50494">
    <property type="entry name" value="Trypsin-like serine proteases"/>
    <property type="match status" value="1"/>
</dbReference>
<dbReference type="InterPro" id="IPR018114">
    <property type="entry name" value="TRYPSIN_HIS"/>
</dbReference>
<dbReference type="GO" id="GO:0006508">
    <property type="term" value="P:proteolysis"/>
    <property type="evidence" value="ECO:0007669"/>
    <property type="project" value="UniProtKB-KW"/>
</dbReference>
<evidence type="ECO:0000256" key="11">
    <source>
        <dbReference type="SAM" id="MobiDB-lite"/>
    </source>
</evidence>
<keyword evidence="5 10" id="KW-0378">Hydrolase</keyword>
<dbReference type="GO" id="GO:0005576">
    <property type="term" value="C:extracellular region"/>
    <property type="evidence" value="ECO:0007669"/>
    <property type="project" value="UniProtKB-SubCell"/>
</dbReference>
<dbReference type="CDD" id="cd00190">
    <property type="entry name" value="Tryp_SPc"/>
    <property type="match status" value="1"/>
</dbReference>
<dbReference type="EMBL" id="JADBJN010000001">
    <property type="protein sequence ID" value="KAG5681574.1"/>
    <property type="molecule type" value="Genomic_DNA"/>
</dbReference>
<evidence type="ECO:0000256" key="8">
    <source>
        <dbReference type="ARBA" id="ARBA00023157"/>
    </source>
</evidence>
<protein>
    <recommendedName>
        <fullName evidence="13">Peptidase S1 domain-containing protein</fullName>
    </recommendedName>
</protein>
<evidence type="ECO:0000256" key="5">
    <source>
        <dbReference type="ARBA" id="ARBA00022801"/>
    </source>
</evidence>
<dbReference type="PROSITE" id="PS00135">
    <property type="entry name" value="TRYPSIN_SER"/>
    <property type="match status" value="1"/>
</dbReference>
<evidence type="ECO:0000256" key="12">
    <source>
        <dbReference type="SAM" id="SignalP"/>
    </source>
</evidence>
<dbReference type="InterPro" id="IPR051333">
    <property type="entry name" value="CLIP_Serine_Protease"/>
</dbReference>
<dbReference type="Gene3D" id="2.40.10.10">
    <property type="entry name" value="Trypsin-like serine proteases"/>
    <property type="match status" value="1"/>
</dbReference>
<dbReference type="Pfam" id="PF00089">
    <property type="entry name" value="Trypsin"/>
    <property type="match status" value="1"/>
</dbReference>
<evidence type="ECO:0000256" key="3">
    <source>
        <dbReference type="ARBA" id="ARBA00022670"/>
    </source>
</evidence>
<sequence>MSSATICLFSVALCNVGSLNQFLFEQPQQQVAQQQPQGGNFFGQQATNLFNGFVNTATLGTFNNNQNNKQKPRPPHSSPCPKKFQYATNGKQWKGVIRLSNVDLSRDLILEADFALPVGRNNQGHQHNHQHNHGRIELVNDPETLADDVENGLPLLFETIFSSQNPVPKLIAIHKNRREICAGQTGDVSAHTFRLTFRLNADDGSSDRFTVEDSHFQIKPSPPVNAPVQNPPINNNKPITNSQNFENINQFQDDNAVCGVPVVLSQSLVVGGQPAGHGEWPWLVAFYRSTDGNLQFICGGSLISAKHVLTAAHCIQDKGKETPQQPKDALLFIGKHNLIEWNEEGYEKRGAVAFKVHPDWKPAEQNYDADVAIIQMDKPVKYSKFIRPICLWNGPAEVSKVVGQVGIVCGWGKNEDGKLNTAFPKKVNVPIVSDGTCLRAHEAFVHITSDRTFCAGGKNGEGPCQGDSGGALVLKVNKKWFIRGIVSASLRDGTGCDVNSYAIFTDIAQFTPWIKSQM</sequence>
<evidence type="ECO:0000256" key="4">
    <source>
        <dbReference type="ARBA" id="ARBA00022729"/>
    </source>
</evidence>
<dbReference type="InterPro" id="IPR031986">
    <property type="entry name" value="GD_N"/>
</dbReference>
<feature type="chain" id="PRO_5039915037" description="Peptidase S1 domain-containing protein" evidence="12">
    <location>
        <begin position="20"/>
        <end position="518"/>
    </location>
</feature>
<reference evidence="14" key="1">
    <citation type="submission" date="2021-03" db="EMBL/GenBank/DDBJ databases">
        <title>Chromosome level genome of the anhydrobiotic midge Polypedilum vanderplanki.</title>
        <authorList>
            <person name="Yoshida Y."/>
            <person name="Kikawada T."/>
            <person name="Gusev O."/>
        </authorList>
    </citation>
    <scope>NUCLEOTIDE SEQUENCE</scope>
    <source>
        <strain evidence="14">NIAS01</strain>
        <tissue evidence="14">Whole body or cell culture</tissue>
    </source>
</reference>
<gene>
    <name evidence="14" type="ORF">PVAND_010993</name>
</gene>
<dbReference type="PANTHER" id="PTHR24260:SF143">
    <property type="entry name" value="SERINE PROTEASE GD-LIKE PROTEIN"/>
    <property type="match status" value="1"/>
</dbReference>
<proteinExistence type="inferred from homology"/>
<dbReference type="OrthoDB" id="238681at2759"/>
<organism evidence="14 15">
    <name type="scientific">Polypedilum vanderplanki</name>
    <name type="common">Sleeping chironomid midge</name>
    <dbReference type="NCBI Taxonomy" id="319348"/>
    <lineage>
        <taxon>Eukaryota</taxon>
        <taxon>Metazoa</taxon>
        <taxon>Ecdysozoa</taxon>
        <taxon>Arthropoda</taxon>
        <taxon>Hexapoda</taxon>
        <taxon>Insecta</taxon>
        <taxon>Pterygota</taxon>
        <taxon>Neoptera</taxon>
        <taxon>Endopterygota</taxon>
        <taxon>Diptera</taxon>
        <taxon>Nematocera</taxon>
        <taxon>Chironomoidea</taxon>
        <taxon>Chironomidae</taxon>
        <taxon>Chironominae</taxon>
        <taxon>Polypedilum</taxon>
        <taxon>Polypedilum</taxon>
    </lineage>
</organism>
<dbReference type="InterPro" id="IPR001254">
    <property type="entry name" value="Trypsin_dom"/>
</dbReference>
<dbReference type="Proteomes" id="UP001107558">
    <property type="component" value="Chromosome 1"/>
</dbReference>
<dbReference type="InterPro" id="IPR033116">
    <property type="entry name" value="TRYPSIN_SER"/>
</dbReference>
<dbReference type="SMART" id="SM00020">
    <property type="entry name" value="Tryp_SPc"/>
    <property type="match status" value="1"/>
</dbReference>
<dbReference type="PANTHER" id="PTHR24260">
    <property type="match status" value="1"/>
</dbReference>
<name>A0A9J6CJ29_POLVA</name>
<accession>A0A9J6CJ29</accession>
<dbReference type="PROSITE" id="PS00134">
    <property type="entry name" value="TRYPSIN_HIS"/>
    <property type="match status" value="1"/>
</dbReference>
<keyword evidence="4 12" id="KW-0732">Signal</keyword>
<feature type="region of interest" description="Disordered" evidence="11">
    <location>
        <begin position="62"/>
        <end position="81"/>
    </location>
</feature>
<comment type="subcellular location">
    <subcellularLocation>
        <location evidence="1">Secreted</location>
    </subcellularLocation>
</comment>
<keyword evidence="3 10" id="KW-0645">Protease</keyword>
<comment type="caution">
    <text evidence="14">The sequence shown here is derived from an EMBL/GenBank/DDBJ whole genome shotgun (WGS) entry which is preliminary data.</text>
</comment>
<evidence type="ECO:0000256" key="7">
    <source>
        <dbReference type="ARBA" id="ARBA00023145"/>
    </source>
</evidence>
<evidence type="ECO:0000256" key="1">
    <source>
        <dbReference type="ARBA" id="ARBA00004613"/>
    </source>
</evidence>
<keyword evidence="2" id="KW-0964">Secreted</keyword>
<evidence type="ECO:0000256" key="2">
    <source>
        <dbReference type="ARBA" id="ARBA00022525"/>
    </source>
</evidence>